<dbReference type="Proteomes" id="UP000887579">
    <property type="component" value="Unplaced"/>
</dbReference>
<proteinExistence type="predicted"/>
<sequence length="179" mass="20388">AFAYQYVPDIKMVRPTKLFLKVDWPLFLYISNSTAVPVKVKVQPINNENDYTMVECHSEPIECTIPAPNVVADMNDQLEPSGRSSVASNTSGHSSVVFKKRHRIAVHFQVKPKVVQRYNYLLVDLEYQFEGNPFPVSEQPQVNQQNTRVKINLGPSKATITEEDLNITREGIRHAKLSY</sequence>
<protein>
    <submittedName>
        <fullName evidence="2">Uncharacterized protein</fullName>
    </submittedName>
</protein>
<organism evidence="1 2">
    <name type="scientific">Panagrolaimus sp. ES5</name>
    <dbReference type="NCBI Taxonomy" id="591445"/>
    <lineage>
        <taxon>Eukaryota</taxon>
        <taxon>Metazoa</taxon>
        <taxon>Ecdysozoa</taxon>
        <taxon>Nematoda</taxon>
        <taxon>Chromadorea</taxon>
        <taxon>Rhabditida</taxon>
        <taxon>Tylenchina</taxon>
        <taxon>Panagrolaimomorpha</taxon>
        <taxon>Panagrolaimoidea</taxon>
        <taxon>Panagrolaimidae</taxon>
        <taxon>Panagrolaimus</taxon>
    </lineage>
</organism>
<name>A0AC34GN68_9BILA</name>
<evidence type="ECO:0000313" key="1">
    <source>
        <dbReference type="Proteomes" id="UP000887579"/>
    </source>
</evidence>
<reference evidence="2" key="1">
    <citation type="submission" date="2022-11" db="UniProtKB">
        <authorList>
            <consortium name="WormBaseParasite"/>
        </authorList>
    </citation>
    <scope>IDENTIFICATION</scope>
</reference>
<dbReference type="WBParaSite" id="ES5_v2.g358.t1">
    <property type="protein sequence ID" value="ES5_v2.g358.t1"/>
    <property type="gene ID" value="ES5_v2.g358"/>
</dbReference>
<evidence type="ECO:0000313" key="2">
    <source>
        <dbReference type="WBParaSite" id="ES5_v2.g358.t1"/>
    </source>
</evidence>
<accession>A0AC34GN68</accession>